<dbReference type="PANTHER" id="PTHR31123:SF1">
    <property type="entry name" value="ACCUMULATION OF DYADS PROTEIN 2-RELATED"/>
    <property type="match status" value="1"/>
</dbReference>
<dbReference type="VEuPathDB" id="FungiDB:TAPDE_000324"/>
<organism evidence="8 9">
    <name type="scientific">Taphrina deformans (strain PYCC 5710 / ATCC 11124 / CBS 356.35 / IMI 108563 / JCM 9778 / NBRC 8474)</name>
    <name type="common">Peach leaf curl fungus</name>
    <name type="synonym">Lalaria deformans</name>
    <dbReference type="NCBI Taxonomy" id="1097556"/>
    <lineage>
        <taxon>Eukaryota</taxon>
        <taxon>Fungi</taxon>
        <taxon>Dikarya</taxon>
        <taxon>Ascomycota</taxon>
        <taxon>Taphrinomycotina</taxon>
        <taxon>Taphrinomycetes</taxon>
        <taxon>Taphrinales</taxon>
        <taxon>Taphrinaceae</taxon>
        <taxon>Taphrina</taxon>
    </lineage>
</organism>
<accession>R4XHC5</accession>
<dbReference type="OrthoDB" id="3648309at2759"/>
<feature type="transmembrane region" description="Helical" evidence="7">
    <location>
        <begin position="221"/>
        <end position="240"/>
    </location>
</feature>
<proteinExistence type="inferred from homology"/>
<feature type="compositionally biased region" description="Basic and acidic residues" evidence="6">
    <location>
        <begin position="9"/>
        <end position="42"/>
    </location>
</feature>
<comment type="caution">
    <text evidence="8">The sequence shown here is derived from an EMBL/GenBank/DDBJ whole genome shotgun (WGS) entry which is preliminary data.</text>
</comment>
<dbReference type="EMBL" id="CAHR02000009">
    <property type="protein sequence ID" value="CCG85162.1"/>
    <property type="molecule type" value="Genomic_DNA"/>
</dbReference>
<feature type="transmembrane region" description="Helical" evidence="7">
    <location>
        <begin position="191"/>
        <end position="214"/>
    </location>
</feature>
<feature type="transmembrane region" description="Helical" evidence="7">
    <location>
        <begin position="96"/>
        <end position="117"/>
    </location>
</feature>
<name>R4XHC5_TAPDE</name>
<protein>
    <submittedName>
        <fullName evidence="8">GPR1/FUN34/yaaH family protein</fullName>
    </submittedName>
</protein>
<dbReference type="GO" id="GO:0015123">
    <property type="term" value="F:acetate transmembrane transporter activity"/>
    <property type="evidence" value="ECO:0007669"/>
    <property type="project" value="TreeGrafter"/>
</dbReference>
<dbReference type="InterPro" id="IPR000791">
    <property type="entry name" value="Gpr1/Fun34/SatP-like"/>
</dbReference>
<dbReference type="InterPro" id="IPR051633">
    <property type="entry name" value="AceTr"/>
</dbReference>
<dbReference type="eggNOG" id="ENOG502QUJS">
    <property type="taxonomic scope" value="Eukaryota"/>
</dbReference>
<feature type="transmembrane region" description="Helical" evidence="7">
    <location>
        <begin position="246"/>
        <end position="264"/>
    </location>
</feature>
<keyword evidence="4 7" id="KW-1133">Transmembrane helix</keyword>
<dbReference type="AlphaFoldDB" id="R4XHC5"/>
<feature type="transmembrane region" description="Helical" evidence="7">
    <location>
        <begin position="158"/>
        <end position="179"/>
    </location>
</feature>
<dbReference type="GO" id="GO:0005886">
    <property type="term" value="C:plasma membrane"/>
    <property type="evidence" value="ECO:0007669"/>
    <property type="project" value="TreeGrafter"/>
</dbReference>
<dbReference type="STRING" id="1097556.R4XHC5"/>
<evidence type="ECO:0000313" key="8">
    <source>
        <dbReference type="EMBL" id="CCG85162.1"/>
    </source>
</evidence>
<dbReference type="Proteomes" id="UP000013776">
    <property type="component" value="Unassembled WGS sequence"/>
</dbReference>
<evidence type="ECO:0000256" key="5">
    <source>
        <dbReference type="ARBA" id="ARBA00023136"/>
    </source>
</evidence>
<evidence type="ECO:0000256" key="6">
    <source>
        <dbReference type="SAM" id="MobiDB-lite"/>
    </source>
</evidence>
<comment type="similarity">
    <text evidence="2">Belongs to the acetate uptake transporter (AceTr) (TC 2.A.96) family.</text>
</comment>
<evidence type="ECO:0000256" key="3">
    <source>
        <dbReference type="ARBA" id="ARBA00022692"/>
    </source>
</evidence>
<evidence type="ECO:0000256" key="2">
    <source>
        <dbReference type="ARBA" id="ARBA00005587"/>
    </source>
</evidence>
<feature type="transmembrane region" description="Helical" evidence="7">
    <location>
        <begin position="129"/>
        <end position="151"/>
    </location>
</feature>
<dbReference type="Pfam" id="PF01184">
    <property type="entry name" value="Gpr1_Fun34_YaaH"/>
    <property type="match status" value="1"/>
</dbReference>
<dbReference type="PANTHER" id="PTHR31123">
    <property type="entry name" value="ACCUMULATION OF DYADS PROTEIN 2-RELATED"/>
    <property type="match status" value="1"/>
</dbReference>
<dbReference type="PROSITE" id="PS01114">
    <property type="entry name" value="GPR1_FUN34_YAAH"/>
    <property type="match status" value="1"/>
</dbReference>
<evidence type="ECO:0000256" key="7">
    <source>
        <dbReference type="SAM" id="Phobius"/>
    </source>
</evidence>
<sequence>MRKFIDSQVKSKDERLAEKEASRVERDQRRAAKEAEREEQQRQEAATLQASGGGPYVYGAYGQPIARYGTGNTILPGSGAEFDAAPHHRHFSDRRLANPAPLGLFAFSFSTFLLGLVNLRTQGVTETTALVGPFLMYSGLMMSITAIFELISGNTFGATAFGTFAGFFLSLGAIILPSFGTYTAFSTQPLLIFNFLGLFFATWLIPFGIFCFLTIRSTWTLWLQFIAIFASLALSCAQYLKQNDPTLKKAAGALLIVVSFFGYLNGSAGLMAKETVFFQPPVLQMPWSSDKMVAGVKGPDHPHNTATRTTYKAA</sequence>
<keyword evidence="5 7" id="KW-0472">Membrane</keyword>
<keyword evidence="3 7" id="KW-0812">Transmembrane</keyword>
<dbReference type="InterPro" id="IPR047622">
    <property type="entry name" value="GPR1_FUN34_YAAH"/>
</dbReference>
<feature type="region of interest" description="Disordered" evidence="6">
    <location>
        <begin position="1"/>
        <end position="48"/>
    </location>
</feature>
<gene>
    <name evidence="8" type="ORF">TAPDE_000324</name>
</gene>
<evidence type="ECO:0000256" key="4">
    <source>
        <dbReference type="ARBA" id="ARBA00022989"/>
    </source>
</evidence>
<comment type="subcellular location">
    <subcellularLocation>
        <location evidence="1">Membrane</location>
        <topology evidence="1">Multi-pass membrane protein</topology>
    </subcellularLocation>
</comment>
<evidence type="ECO:0000313" key="9">
    <source>
        <dbReference type="Proteomes" id="UP000013776"/>
    </source>
</evidence>
<evidence type="ECO:0000256" key="1">
    <source>
        <dbReference type="ARBA" id="ARBA00004141"/>
    </source>
</evidence>
<keyword evidence="9" id="KW-1185">Reference proteome</keyword>
<reference evidence="8 9" key="1">
    <citation type="journal article" date="2013" name="MBio">
        <title>Genome sequencing of the plant pathogen Taphrina deformans, the causal agent of peach leaf curl.</title>
        <authorList>
            <person name="Cisse O.H."/>
            <person name="Almeida J.M.G.C.F."/>
            <person name="Fonseca A."/>
            <person name="Kumar A.A."/>
            <person name="Salojaervi J."/>
            <person name="Overmyer K."/>
            <person name="Hauser P.M."/>
            <person name="Pagni M."/>
        </authorList>
    </citation>
    <scope>NUCLEOTIDE SEQUENCE [LARGE SCALE GENOMIC DNA]</scope>
    <source>
        <strain evidence="9">PYCC 5710 / ATCC 11124 / CBS 356.35 / IMI 108563 / JCM 9778 / NBRC 8474</strain>
    </source>
</reference>